<dbReference type="EMBL" id="MNCJ02000325">
    <property type="protein sequence ID" value="KAF5786203.1"/>
    <property type="molecule type" value="Genomic_DNA"/>
</dbReference>
<accession>A0A9K3N4I0</accession>
<feature type="region of interest" description="Disordered" evidence="1">
    <location>
        <begin position="1"/>
        <end position="23"/>
    </location>
</feature>
<evidence type="ECO:0000313" key="2">
    <source>
        <dbReference type="EMBL" id="KAF5786203.1"/>
    </source>
</evidence>
<dbReference type="AlphaFoldDB" id="A0A9K3N4I0"/>
<comment type="caution">
    <text evidence="2">The sequence shown here is derived from an EMBL/GenBank/DDBJ whole genome shotgun (WGS) entry which is preliminary data.</text>
</comment>
<dbReference type="Proteomes" id="UP000215914">
    <property type="component" value="Unassembled WGS sequence"/>
</dbReference>
<reference evidence="2" key="2">
    <citation type="submission" date="2020-06" db="EMBL/GenBank/DDBJ databases">
        <title>Helianthus annuus Genome sequencing and assembly Release 2.</title>
        <authorList>
            <person name="Gouzy J."/>
            <person name="Langlade N."/>
            <person name="Munos S."/>
        </authorList>
    </citation>
    <scope>NUCLEOTIDE SEQUENCE</scope>
    <source>
        <tissue evidence="2">Leaves</tissue>
    </source>
</reference>
<proteinExistence type="predicted"/>
<dbReference type="Gramene" id="mRNA:HanXRQr2_Chr10g0438031">
    <property type="protein sequence ID" value="CDS:HanXRQr2_Chr10g0438031.1"/>
    <property type="gene ID" value="HanXRQr2_Chr10g0438031"/>
</dbReference>
<sequence length="67" mass="7582">MFVLNTSQTQPTPGRLSQRRVNSVKQVSRVHPVNSVKPELTRVNNWSNFSFGQFRVLRILVSGSGQL</sequence>
<gene>
    <name evidence="2" type="ORF">HanXRQr2_Chr10g0438031</name>
</gene>
<evidence type="ECO:0000313" key="3">
    <source>
        <dbReference type="Proteomes" id="UP000215914"/>
    </source>
</evidence>
<keyword evidence="3" id="KW-1185">Reference proteome</keyword>
<evidence type="ECO:0000256" key="1">
    <source>
        <dbReference type="SAM" id="MobiDB-lite"/>
    </source>
</evidence>
<feature type="compositionally biased region" description="Polar residues" evidence="1">
    <location>
        <begin position="1"/>
        <end position="12"/>
    </location>
</feature>
<protein>
    <submittedName>
        <fullName evidence="2">Uncharacterized protein</fullName>
    </submittedName>
</protein>
<reference evidence="2" key="1">
    <citation type="journal article" date="2017" name="Nature">
        <title>The sunflower genome provides insights into oil metabolism, flowering and Asterid evolution.</title>
        <authorList>
            <person name="Badouin H."/>
            <person name="Gouzy J."/>
            <person name="Grassa C.J."/>
            <person name="Murat F."/>
            <person name="Staton S.E."/>
            <person name="Cottret L."/>
            <person name="Lelandais-Briere C."/>
            <person name="Owens G.L."/>
            <person name="Carrere S."/>
            <person name="Mayjonade B."/>
            <person name="Legrand L."/>
            <person name="Gill N."/>
            <person name="Kane N.C."/>
            <person name="Bowers J.E."/>
            <person name="Hubner S."/>
            <person name="Bellec A."/>
            <person name="Berard A."/>
            <person name="Berges H."/>
            <person name="Blanchet N."/>
            <person name="Boniface M.C."/>
            <person name="Brunel D."/>
            <person name="Catrice O."/>
            <person name="Chaidir N."/>
            <person name="Claudel C."/>
            <person name="Donnadieu C."/>
            <person name="Faraut T."/>
            <person name="Fievet G."/>
            <person name="Helmstetter N."/>
            <person name="King M."/>
            <person name="Knapp S.J."/>
            <person name="Lai Z."/>
            <person name="Le Paslier M.C."/>
            <person name="Lippi Y."/>
            <person name="Lorenzon L."/>
            <person name="Mandel J.R."/>
            <person name="Marage G."/>
            <person name="Marchand G."/>
            <person name="Marquand E."/>
            <person name="Bret-Mestries E."/>
            <person name="Morien E."/>
            <person name="Nambeesan S."/>
            <person name="Nguyen T."/>
            <person name="Pegot-Espagnet P."/>
            <person name="Pouilly N."/>
            <person name="Raftis F."/>
            <person name="Sallet E."/>
            <person name="Schiex T."/>
            <person name="Thomas J."/>
            <person name="Vandecasteele C."/>
            <person name="Vares D."/>
            <person name="Vear F."/>
            <person name="Vautrin S."/>
            <person name="Crespi M."/>
            <person name="Mangin B."/>
            <person name="Burke J.M."/>
            <person name="Salse J."/>
            <person name="Munos S."/>
            <person name="Vincourt P."/>
            <person name="Rieseberg L.H."/>
            <person name="Langlade N.B."/>
        </authorList>
    </citation>
    <scope>NUCLEOTIDE SEQUENCE</scope>
    <source>
        <tissue evidence="2">Leaves</tissue>
    </source>
</reference>
<name>A0A9K3N4I0_HELAN</name>
<organism evidence="2 3">
    <name type="scientific">Helianthus annuus</name>
    <name type="common">Common sunflower</name>
    <dbReference type="NCBI Taxonomy" id="4232"/>
    <lineage>
        <taxon>Eukaryota</taxon>
        <taxon>Viridiplantae</taxon>
        <taxon>Streptophyta</taxon>
        <taxon>Embryophyta</taxon>
        <taxon>Tracheophyta</taxon>
        <taxon>Spermatophyta</taxon>
        <taxon>Magnoliopsida</taxon>
        <taxon>eudicotyledons</taxon>
        <taxon>Gunneridae</taxon>
        <taxon>Pentapetalae</taxon>
        <taxon>asterids</taxon>
        <taxon>campanulids</taxon>
        <taxon>Asterales</taxon>
        <taxon>Asteraceae</taxon>
        <taxon>Asteroideae</taxon>
        <taxon>Heliantheae alliance</taxon>
        <taxon>Heliantheae</taxon>
        <taxon>Helianthus</taxon>
    </lineage>
</organism>